<reference evidence="1 2" key="1">
    <citation type="submission" date="2018-03" db="EMBL/GenBank/DDBJ databases">
        <title>Genomic Encyclopedia of Archaeal and Bacterial Type Strains, Phase II (KMG-II): from individual species to whole genera.</title>
        <authorList>
            <person name="Goeker M."/>
        </authorList>
    </citation>
    <scope>NUCLEOTIDE SEQUENCE [LARGE SCALE GENOMIC DNA]</scope>
    <source>
        <strain evidence="1 2">DSM 44720</strain>
    </source>
</reference>
<organism evidence="1 2">
    <name type="scientific">Umezawaea tangerina</name>
    <dbReference type="NCBI Taxonomy" id="84725"/>
    <lineage>
        <taxon>Bacteria</taxon>
        <taxon>Bacillati</taxon>
        <taxon>Actinomycetota</taxon>
        <taxon>Actinomycetes</taxon>
        <taxon>Pseudonocardiales</taxon>
        <taxon>Pseudonocardiaceae</taxon>
        <taxon>Umezawaea</taxon>
    </lineage>
</organism>
<dbReference type="InterPro" id="IPR015315">
    <property type="entry name" value="DUF1963"/>
</dbReference>
<protein>
    <submittedName>
        <fullName evidence="1">Uncharacterized protein DUF1963</fullName>
    </submittedName>
</protein>
<dbReference type="OrthoDB" id="4775619at2"/>
<accession>A0A2T0SV82</accession>
<comment type="caution">
    <text evidence="1">The sequence shown here is derived from an EMBL/GenBank/DDBJ whole genome shotgun (WGS) entry which is preliminary data.</text>
</comment>
<evidence type="ECO:0000313" key="2">
    <source>
        <dbReference type="Proteomes" id="UP000239494"/>
    </source>
</evidence>
<dbReference type="Gene3D" id="2.30.320.10">
    <property type="entry name" value="YwqG-like"/>
    <property type="match status" value="1"/>
</dbReference>
<dbReference type="InterPro" id="IPR035948">
    <property type="entry name" value="YwqG-like_sf"/>
</dbReference>
<dbReference type="EMBL" id="PVTF01000010">
    <property type="protein sequence ID" value="PRY37319.1"/>
    <property type="molecule type" value="Genomic_DNA"/>
</dbReference>
<gene>
    <name evidence="1" type="ORF">CLV43_110130</name>
</gene>
<name>A0A2T0SV82_9PSEU</name>
<keyword evidence="2" id="KW-1185">Reference proteome</keyword>
<dbReference type="Proteomes" id="UP000239494">
    <property type="component" value="Unassembled WGS sequence"/>
</dbReference>
<dbReference type="Pfam" id="PF09234">
    <property type="entry name" value="DUF1963"/>
    <property type="match status" value="1"/>
</dbReference>
<evidence type="ECO:0000313" key="1">
    <source>
        <dbReference type="EMBL" id="PRY37319.1"/>
    </source>
</evidence>
<dbReference type="SUPFAM" id="SSF103032">
    <property type="entry name" value="Hypothetical protein YwqG"/>
    <property type="match status" value="1"/>
</dbReference>
<proteinExistence type="predicted"/>
<sequence>MSALDEFREAARKQDVPEHVVDRAVALARPSLELFVLSGTNGFNGSAGAPGAPVGQYLGNPYLPDDVEWSGYPDFVASVDLSAVPVGELDIPLPEDGHLLFFADRRTPDWEPDVHCWVVYVPAGTPTSERVPTPEHLKYTRGARPLVARLDRHVPDFNNTIALGAEVSGLFDEHLLSVDGCPATANELIIGGYTHPIHEDPCEWPDTRADAEVLLAQSFFPYLDDPGRCGAYWLITHKDLAERNFANARLREQHYL</sequence>
<dbReference type="RefSeq" id="WP_106191621.1">
    <property type="nucleotide sequence ID" value="NZ_PVTF01000010.1"/>
</dbReference>
<dbReference type="AlphaFoldDB" id="A0A2T0SV82"/>